<protein>
    <recommendedName>
        <fullName evidence="4">UPAR/Ly6 domain-containing protein</fullName>
    </recommendedName>
</protein>
<dbReference type="Proteomes" id="UP000015102">
    <property type="component" value="Unassembled WGS sequence"/>
</dbReference>
<feature type="signal peptide" evidence="1">
    <location>
        <begin position="1"/>
        <end position="20"/>
    </location>
</feature>
<evidence type="ECO:0000256" key="1">
    <source>
        <dbReference type="SAM" id="SignalP"/>
    </source>
</evidence>
<dbReference type="AlphaFoldDB" id="T1GH25"/>
<keyword evidence="3" id="KW-1185">Reference proteome</keyword>
<name>T1GH25_MEGSC</name>
<reference evidence="2" key="2">
    <citation type="submission" date="2015-06" db="UniProtKB">
        <authorList>
            <consortium name="EnsemblMetazoa"/>
        </authorList>
    </citation>
    <scope>IDENTIFICATION</scope>
</reference>
<dbReference type="EnsemblMetazoa" id="MESCA002708-RA">
    <property type="protein sequence ID" value="MESCA002708-PA"/>
    <property type="gene ID" value="MESCA002708"/>
</dbReference>
<evidence type="ECO:0008006" key="4">
    <source>
        <dbReference type="Google" id="ProtNLM"/>
    </source>
</evidence>
<evidence type="ECO:0000313" key="2">
    <source>
        <dbReference type="EnsemblMetazoa" id="MESCA002708-PA"/>
    </source>
</evidence>
<evidence type="ECO:0000313" key="3">
    <source>
        <dbReference type="Proteomes" id="UP000015102"/>
    </source>
</evidence>
<sequence>MFSNLLLLLVICLGFSDVYGLTCNNCADVNSCKNPETLECNITEATQSYQKFAIYFNETNYNKSLTCFTANISLETPIGVSILALGCGFSNFNLTPKNGINLISNSSYEECDSDNCNTFSSIATTPNPTTSNSSQTACDLSNSIPIYNQLMPYLNMGQMISNQYECIALNGNFSLSSKSEEIIYEGCVPKGIDICGSNGKDNTLSSYTCKSCETNLCNNLNASIESPNNKINCYTCDSEPCGNRNSIQCSENDVFNTYRTLSPGYNFTANSSSTSFECITLNATVSANGTDKNIFYKGCAFSNVDMCDPHYLTQGYTLKDSDNCTQCSGDYCNRTNSAISKTISFFGIIFVTLLM</sequence>
<organism evidence="2 3">
    <name type="scientific">Megaselia scalaris</name>
    <name type="common">Humpbacked fly</name>
    <name type="synonym">Phora scalaris</name>
    <dbReference type="NCBI Taxonomy" id="36166"/>
    <lineage>
        <taxon>Eukaryota</taxon>
        <taxon>Metazoa</taxon>
        <taxon>Ecdysozoa</taxon>
        <taxon>Arthropoda</taxon>
        <taxon>Hexapoda</taxon>
        <taxon>Insecta</taxon>
        <taxon>Pterygota</taxon>
        <taxon>Neoptera</taxon>
        <taxon>Endopterygota</taxon>
        <taxon>Diptera</taxon>
        <taxon>Brachycera</taxon>
        <taxon>Muscomorpha</taxon>
        <taxon>Platypezoidea</taxon>
        <taxon>Phoridae</taxon>
        <taxon>Megaseliini</taxon>
        <taxon>Megaselia</taxon>
    </lineage>
</organism>
<feature type="chain" id="PRO_5004588283" description="UPAR/Ly6 domain-containing protein" evidence="1">
    <location>
        <begin position="21"/>
        <end position="355"/>
    </location>
</feature>
<proteinExistence type="predicted"/>
<keyword evidence="1" id="KW-0732">Signal</keyword>
<accession>T1GH25</accession>
<dbReference type="EMBL" id="CAQQ02129839">
    <property type="status" value="NOT_ANNOTATED_CDS"/>
    <property type="molecule type" value="Genomic_DNA"/>
</dbReference>
<dbReference type="HOGENOM" id="CLU_781404_0_0_1"/>
<reference evidence="3" key="1">
    <citation type="submission" date="2013-02" db="EMBL/GenBank/DDBJ databases">
        <authorList>
            <person name="Hughes D."/>
        </authorList>
    </citation>
    <scope>NUCLEOTIDE SEQUENCE</scope>
    <source>
        <strain>Durham</strain>
        <strain evidence="3">NC isolate 2 -- Noor lab</strain>
    </source>
</reference>